<proteinExistence type="predicted"/>
<evidence type="ECO:0000313" key="7">
    <source>
        <dbReference type="Proteomes" id="UP000054538"/>
    </source>
</evidence>
<dbReference type="HOGENOM" id="CLU_315479_0_0_1"/>
<dbReference type="SUPFAM" id="SSF57716">
    <property type="entry name" value="Glucocorticoid receptor-like (DNA-binding domain)"/>
    <property type="match status" value="2"/>
</dbReference>
<dbReference type="CDD" id="cd08368">
    <property type="entry name" value="LIM"/>
    <property type="match status" value="1"/>
</dbReference>
<reference evidence="7" key="2">
    <citation type="submission" date="2015-01" db="EMBL/GenBank/DDBJ databases">
        <title>Evolutionary Origins and Diversification of the Mycorrhizal Mutualists.</title>
        <authorList>
            <consortium name="DOE Joint Genome Institute"/>
            <consortium name="Mycorrhizal Genomics Consortium"/>
            <person name="Kohler A."/>
            <person name="Kuo A."/>
            <person name="Nagy L.G."/>
            <person name="Floudas D."/>
            <person name="Copeland A."/>
            <person name="Barry K.W."/>
            <person name="Cichocki N."/>
            <person name="Veneault-Fourrey C."/>
            <person name="LaButti K."/>
            <person name="Lindquist E.A."/>
            <person name="Lipzen A."/>
            <person name="Lundell T."/>
            <person name="Morin E."/>
            <person name="Murat C."/>
            <person name="Riley R."/>
            <person name="Ohm R."/>
            <person name="Sun H."/>
            <person name="Tunlid A."/>
            <person name="Henrissat B."/>
            <person name="Grigoriev I.V."/>
            <person name="Hibbett D.S."/>
            <person name="Martin F."/>
        </authorList>
    </citation>
    <scope>NUCLEOTIDE SEQUENCE [LARGE SCALE GENOMIC DNA]</scope>
    <source>
        <strain evidence="7">Ve08.2h10</strain>
    </source>
</reference>
<keyword evidence="1 3" id="KW-0479">Metal-binding</keyword>
<name>A0A0D0DYN2_9AGAM</name>
<dbReference type="SMART" id="SM00132">
    <property type="entry name" value="LIM"/>
    <property type="match status" value="2"/>
</dbReference>
<dbReference type="STRING" id="930991.A0A0D0DYN2"/>
<organism evidence="6 7">
    <name type="scientific">Paxillus rubicundulus Ve08.2h10</name>
    <dbReference type="NCBI Taxonomy" id="930991"/>
    <lineage>
        <taxon>Eukaryota</taxon>
        <taxon>Fungi</taxon>
        <taxon>Dikarya</taxon>
        <taxon>Basidiomycota</taxon>
        <taxon>Agaricomycotina</taxon>
        <taxon>Agaricomycetes</taxon>
        <taxon>Agaricomycetidae</taxon>
        <taxon>Boletales</taxon>
        <taxon>Paxilineae</taxon>
        <taxon>Paxillaceae</taxon>
        <taxon>Paxillus</taxon>
    </lineage>
</organism>
<keyword evidence="7" id="KW-1185">Reference proteome</keyword>
<feature type="region of interest" description="Disordered" evidence="4">
    <location>
        <begin position="161"/>
        <end position="366"/>
    </location>
</feature>
<keyword evidence="3" id="KW-0440">LIM domain</keyword>
<dbReference type="AlphaFoldDB" id="A0A0D0DYN2"/>
<feature type="compositionally biased region" description="Low complexity" evidence="4">
    <location>
        <begin position="697"/>
        <end position="713"/>
    </location>
</feature>
<gene>
    <name evidence="6" type="ORF">PAXRUDRAFT_128696</name>
</gene>
<protein>
    <submittedName>
        <fullName evidence="6">Unplaced genomic scaffold scaffold_2, whole genome shotgun sequence</fullName>
    </submittedName>
</protein>
<evidence type="ECO:0000256" key="2">
    <source>
        <dbReference type="ARBA" id="ARBA00022833"/>
    </source>
</evidence>
<feature type="compositionally biased region" description="Basic and acidic residues" evidence="4">
    <location>
        <begin position="995"/>
        <end position="1016"/>
    </location>
</feature>
<feature type="compositionally biased region" description="Low complexity" evidence="4">
    <location>
        <begin position="306"/>
        <end position="328"/>
    </location>
</feature>
<reference evidence="6 7" key="1">
    <citation type="submission" date="2014-04" db="EMBL/GenBank/DDBJ databases">
        <authorList>
            <consortium name="DOE Joint Genome Institute"/>
            <person name="Kuo A."/>
            <person name="Kohler A."/>
            <person name="Jargeat P."/>
            <person name="Nagy L.G."/>
            <person name="Floudas D."/>
            <person name="Copeland A."/>
            <person name="Barry K.W."/>
            <person name="Cichocki N."/>
            <person name="Veneault-Fourrey C."/>
            <person name="LaButti K."/>
            <person name="Lindquist E.A."/>
            <person name="Lipzen A."/>
            <person name="Lundell T."/>
            <person name="Morin E."/>
            <person name="Murat C."/>
            <person name="Sun H."/>
            <person name="Tunlid A."/>
            <person name="Henrissat B."/>
            <person name="Grigoriev I.V."/>
            <person name="Hibbett D.S."/>
            <person name="Martin F."/>
            <person name="Nordberg H.P."/>
            <person name="Cantor M.N."/>
            <person name="Hua S.X."/>
        </authorList>
    </citation>
    <scope>NUCLEOTIDE SEQUENCE [LARGE SCALE GENOMIC DNA]</scope>
    <source>
        <strain evidence="6 7">Ve08.2h10</strain>
    </source>
</reference>
<feature type="domain" description="LIM zinc-binding" evidence="5">
    <location>
        <begin position="866"/>
        <end position="929"/>
    </location>
</feature>
<sequence>MAQVASINPQEQAPRISQVLPAVKCSSCCQPVPLLDLGDHVCPPQPPPPSLLSLQRPPMSQKSATSLLPQRFHNLVSRSGSPLSKTPPLDTPPSEAERVPARSPSQLDPFQRLPPNAFDIGAPKATNIALPTGPGPSQTAPPASILINRGNPQVSTVRLPTLSAPERVSTPVRKATPPASERVRTPSNAGRPGPMLPIQAAPLPNPFSDTSSHSVVGRPSAPSLVRGDKPSPPSQQQPPWFGHRNPSNTAPPPSIQPRPSFERTRTPSANSASRPSLDKPRPSLDASHPIGSLRPSVDSQRPSMDRSSTSSSVVASAPVARPPRGTSSAPPPSQGPVPFPSTPAPVLPPPASTRQQPSGPVALPYSPIRDIERGIDTKIGGEAGMAGVGRRGFAAVSRAAMLVASFPTHHPIPPTISGDGRRANAPQYLDISATMGHVMRGRSFAQSRSLDVVANLICFLLVWHCVNLHCFSHFFLSTSVSLTTFHVAATTPPLSPNSGHTSSPVSPFPTSPVSLRSTTPTNGQYLNLPSPHEAAYKQSQLPLNEKGHTLSSSHSGISIASPSDTPSLIPNPFERHLSSETVPCSPTSEVNVRLPFLDILKPEAQNDVGNESDDESVYTTHTSEPSDAKKSGATPMSPSADSEVGLAYADDSDGDTPVVMPLDFRKDNADIGTNKVKFPTLPSPDRSRHSGPSRQVSAASLRSTLSSRSTATSIAGPSLSRSASAATQRTARSVGALERAMETLIEEGASVSVLASGSVLASIAGPSGARGAGKPGRSNTVPGPASPEQKLLKLPTRSYTSPSHPHVHSERVGITGEVARIRNRGSEKRKVRVCARCDSKIGDGRWIRMDGGNVLCERCWKNMYLPKCRRCNLPIEKQAVSSRDGQLKGKYHRDCFSCHTCQKPFPDKEFYVLDGKPFCAYHYHEANDSLCAAPPCGQPIEGPCAVTHLGKRYHPEHLLCEFEDGCRERLVEYWEVDGQMLCERHAGNRSSGWMRSDDPADEAQPKKPLGTDEGRMMKRMTRFIDLGTGEDEEVDIR</sequence>
<feature type="region of interest" description="Disordered" evidence="4">
    <location>
        <begin position="76"/>
        <end position="111"/>
    </location>
</feature>
<accession>A0A0D0DYN2</accession>
<dbReference type="GO" id="GO:0046872">
    <property type="term" value="F:metal ion binding"/>
    <property type="evidence" value="ECO:0007669"/>
    <property type="project" value="UniProtKB-KW"/>
</dbReference>
<dbReference type="InterPro" id="IPR001781">
    <property type="entry name" value="Znf_LIM"/>
</dbReference>
<feature type="region of interest" description="Disordered" evidence="4">
    <location>
        <begin position="545"/>
        <end position="574"/>
    </location>
</feature>
<keyword evidence="2 3" id="KW-0862">Zinc</keyword>
<dbReference type="EMBL" id="KN824824">
    <property type="protein sequence ID" value="KIL00904.1"/>
    <property type="molecule type" value="Genomic_DNA"/>
</dbReference>
<evidence type="ECO:0000259" key="5">
    <source>
        <dbReference type="PROSITE" id="PS50023"/>
    </source>
</evidence>
<evidence type="ECO:0000256" key="1">
    <source>
        <dbReference type="ARBA" id="ARBA00022723"/>
    </source>
</evidence>
<feature type="compositionally biased region" description="Polar residues" evidence="4">
    <location>
        <begin position="515"/>
        <end position="527"/>
    </location>
</feature>
<feature type="compositionally biased region" description="Low complexity" evidence="4">
    <location>
        <begin position="551"/>
        <end position="563"/>
    </location>
</feature>
<dbReference type="PROSITE" id="PS50023">
    <property type="entry name" value="LIM_DOMAIN_2"/>
    <property type="match status" value="1"/>
</dbReference>
<dbReference type="Proteomes" id="UP000054538">
    <property type="component" value="Unassembled WGS sequence"/>
</dbReference>
<dbReference type="InParanoid" id="A0A0D0DYN2"/>
<feature type="region of interest" description="Disordered" evidence="4">
    <location>
        <begin position="494"/>
        <end position="529"/>
    </location>
</feature>
<dbReference type="GO" id="GO:0030695">
    <property type="term" value="F:GTPase regulator activity"/>
    <property type="evidence" value="ECO:0007669"/>
    <property type="project" value="UniProtKB-ARBA"/>
</dbReference>
<dbReference type="OrthoDB" id="1112565at2759"/>
<evidence type="ECO:0000256" key="3">
    <source>
        <dbReference type="PROSITE-ProRule" id="PRU00125"/>
    </source>
</evidence>
<evidence type="ECO:0000256" key="4">
    <source>
        <dbReference type="SAM" id="MobiDB-lite"/>
    </source>
</evidence>
<dbReference type="PANTHER" id="PTHR24216">
    <property type="entry name" value="PAXILLIN-RELATED"/>
    <property type="match status" value="1"/>
</dbReference>
<feature type="region of interest" description="Disordered" evidence="4">
    <location>
        <begin position="766"/>
        <end position="789"/>
    </location>
</feature>
<feature type="region of interest" description="Disordered" evidence="4">
    <location>
        <begin position="988"/>
        <end position="1017"/>
    </location>
</feature>
<dbReference type="Pfam" id="PF00412">
    <property type="entry name" value="LIM"/>
    <property type="match status" value="1"/>
</dbReference>
<feature type="region of interest" description="Disordered" evidence="4">
    <location>
        <begin position="604"/>
        <end position="728"/>
    </location>
</feature>
<dbReference type="PANTHER" id="PTHR24216:SF8">
    <property type="entry name" value="PAXILLIN, ISOFORM F"/>
    <property type="match status" value="1"/>
</dbReference>
<dbReference type="Gene3D" id="2.10.110.10">
    <property type="entry name" value="Cysteine Rich Protein"/>
    <property type="match status" value="2"/>
</dbReference>
<dbReference type="CDD" id="cd09397">
    <property type="entry name" value="LIM1_UF1"/>
    <property type="match status" value="1"/>
</dbReference>
<evidence type="ECO:0000313" key="6">
    <source>
        <dbReference type="EMBL" id="KIL00904.1"/>
    </source>
</evidence>
<dbReference type="PROSITE" id="PS00478">
    <property type="entry name" value="LIM_DOMAIN_1"/>
    <property type="match status" value="1"/>
</dbReference>
<feature type="compositionally biased region" description="Pro residues" evidence="4">
    <location>
        <begin position="329"/>
        <end position="351"/>
    </location>
</feature>